<dbReference type="PANTHER" id="PTHR36766:SF45">
    <property type="entry name" value="NB-ARC DOMAIN-CONTAINING PROTEIN"/>
    <property type="match status" value="1"/>
</dbReference>
<dbReference type="EMBL" id="JARBHA010000013">
    <property type="protein sequence ID" value="KAJ9685437.1"/>
    <property type="molecule type" value="Genomic_DNA"/>
</dbReference>
<organism evidence="2 3">
    <name type="scientific">Vitis rotundifolia</name>
    <name type="common">Muscadine grape</name>
    <dbReference type="NCBI Taxonomy" id="103349"/>
    <lineage>
        <taxon>Eukaryota</taxon>
        <taxon>Viridiplantae</taxon>
        <taxon>Streptophyta</taxon>
        <taxon>Embryophyta</taxon>
        <taxon>Tracheophyta</taxon>
        <taxon>Spermatophyta</taxon>
        <taxon>Magnoliopsida</taxon>
        <taxon>eudicotyledons</taxon>
        <taxon>Gunneridae</taxon>
        <taxon>Pentapetalae</taxon>
        <taxon>rosids</taxon>
        <taxon>Vitales</taxon>
        <taxon>Vitaceae</taxon>
        <taxon>Viteae</taxon>
        <taxon>Vitis</taxon>
    </lineage>
</organism>
<evidence type="ECO:0000313" key="3">
    <source>
        <dbReference type="Proteomes" id="UP001168098"/>
    </source>
</evidence>
<protein>
    <recommendedName>
        <fullName evidence="4">Disease resistance protein</fullName>
    </recommendedName>
</protein>
<dbReference type="InterPro" id="IPR032675">
    <property type="entry name" value="LRR_dom_sf"/>
</dbReference>
<dbReference type="Proteomes" id="UP001168098">
    <property type="component" value="Unassembled WGS sequence"/>
</dbReference>
<sequence>MMHHNSTCCLENLIIDYCPSLKSFPTGELPSTLKNLAISVCCNLESMSENMCPNNSALDSLYLVRYPNLRTLPECLHSLKNLQIIDCEGLECFPKGGLISGCPGVDSFPEEGLAPNLTSLKIDDCKNLKTGISEWGLHILTSLSSLTIENMFPDMVSFPDEECLLPISLTSITINGMESLASLALRNLISLQVLEISNCPNLRSLASLPATLERLQIQNSPILKERCSKEKAEYWPNIAHFPSIRIVGE</sequence>
<comment type="caution">
    <text evidence="2">The sequence shown here is derived from an EMBL/GenBank/DDBJ whole genome shotgun (WGS) entry which is preliminary data.</text>
</comment>
<accession>A0AA38ZBB6</accession>
<evidence type="ECO:0000256" key="1">
    <source>
        <dbReference type="ARBA" id="ARBA00022821"/>
    </source>
</evidence>
<name>A0AA38ZBB6_VITRO</name>
<proteinExistence type="predicted"/>
<evidence type="ECO:0000313" key="2">
    <source>
        <dbReference type="EMBL" id="KAJ9685437.1"/>
    </source>
</evidence>
<keyword evidence="1" id="KW-0611">Plant defense</keyword>
<dbReference type="SUPFAM" id="SSF52058">
    <property type="entry name" value="L domain-like"/>
    <property type="match status" value="1"/>
</dbReference>
<dbReference type="PANTHER" id="PTHR36766">
    <property type="entry name" value="PLANT BROAD-SPECTRUM MILDEW RESISTANCE PROTEIN RPW8"/>
    <property type="match status" value="1"/>
</dbReference>
<keyword evidence="3" id="KW-1185">Reference proteome</keyword>
<reference evidence="2 3" key="1">
    <citation type="journal article" date="2023" name="BMC Biotechnol.">
        <title>Vitis rotundifolia cv Carlos genome sequencing.</title>
        <authorList>
            <person name="Huff M."/>
            <person name="Hulse-Kemp A."/>
            <person name="Scheffler B."/>
            <person name="Youngblood R."/>
            <person name="Simpson S."/>
            <person name="Babiker E."/>
            <person name="Staton M."/>
        </authorList>
    </citation>
    <scope>NUCLEOTIDE SEQUENCE [LARGE SCALE GENOMIC DNA]</scope>
    <source>
        <tissue evidence="2">Leaf</tissue>
    </source>
</reference>
<gene>
    <name evidence="2" type="ORF">PVL29_017466</name>
</gene>
<dbReference type="Gene3D" id="3.80.10.10">
    <property type="entry name" value="Ribonuclease Inhibitor"/>
    <property type="match status" value="2"/>
</dbReference>
<dbReference type="GO" id="GO:0006952">
    <property type="term" value="P:defense response"/>
    <property type="evidence" value="ECO:0007669"/>
    <property type="project" value="UniProtKB-KW"/>
</dbReference>
<evidence type="ECO:0008006" key="4">
    <source>
        <dbReference type="Google" id="ProtNLM"/>
    </source>
</evidence>
<dbReference type="AlphaFoldDB" id="A0AA38ZBB6"/>